<evidence type="ECO:0000313" key="4">
    <source>
        <dbReference type="Proteomes" id="UP000243459"/>
    </source>
</evidence>
<accession>A0A1R3L5E8</accession>
<dbReference type="Gramene" id="ONK54834">
    <property type="protein sequence ID" value="ONK54834"/>
    <property type="gene ID" value="A4U43_UnF10830"/>
</dbReference>
<dbReference type="InterPro" id="IPR058594">
    <property type="entry name" value="PB1-like_dom_pln"/>
</dbReference>
<protein>
    <recommendedName>
        <fullName evidence="2">PB1-like domain-containing protein</fullName>
    </recommendedName>
</protein>
<keyword evidence="4" id="KW-1185">Reference proteome</keyword>
<dbReference type="AlphaFoldDB" id="A0A1R3L5E8"/>
<feature type="region of interest" description="Disordered" evidence="1">
    <location>
        <begin position="115"/>
        <end position="161"/>
    </location>
</feature>
<evidence type="ECO:0000256" key="1">
    <source>
        <dbReference type="SAM" id="MobiDB-lite"/>
    </source>
</evidence>
<dbReference type="EMBL" id="KV864094">
    <property type="protein sequence ID" value="ONK54834.1"/>
    <property type="molecule type" value="Genomic_DNA"/>
</dbReference>
<dbReference type="Proteomes" id="UP000243459">
    <property type="component" value="Unassembled WGS sequence"/>
</dbReference>
<sequence>MDKDDLNIERLMDEVKAIGYNNVKCLFYCVPGVGVRNGGLRSLNDEKSLIEMLVHAERVKAIEIFVDHVIDKHAEVIMEDYDVLLLEGLCQPIDESITQPVDSSYYGPGQAQEAQEDVHAQQATTPKKKVTVATLRRSTPRKATTSANEKRTPRKATLKGR</sequence>
<feature type="domain" description="PB1-like" evidence="2">
    <location>
        <begin position="1"/>
        <end position="68"/>
    </location>
</feature>
<reference evidence="4" key="1">
    <citation type="journal article" date="2017" name="Nat. Commun.">
        <title>The asparagus genome sheds light on the origin and evolution of a young Y chromosome.</title>
        <authorList>
            <person name="Harkess A."/>
            <person name="Zhou J."/>
            <person name="Xu C."/>
            <person name="Bowers J.E."/>
            <person name="Van der Hulst R."/>
            <person name="Ayyampalayam S."/>
            <person name="Mercati F."/>
            <person name="Riccardi P."/>
            <person name="McKain M.R."/>
            <person name="Kakrana A."/>
            <person name="Tang H."/>
            <person name="Ray J."/>
            <person name="Groenendijk J."/>
            <person name="Arikit S."/>
            <person name="Mathioni S.M."/>
            <person name="Nakano M."/>
            <person name="Shan H."/>
            <person name="Telgmann-Rauber A."/>
            <person name="Kanno A."/>
            <person name="Yue Z."/>
            <person name="Chen H."/>
            <person name="Li W."/>
            <person name="Chen Y."/>
            <person name="Xu X."/>
            <person name="Zhang Y."/>
            <person name="Luo S."/>
            <person name="Chen H."/>
            <person name="Gao J."/>
            <person name="Mao Z."/>
            <person name="Pires J.C."/>
            <person name="Luo M."/>
            <person name="Kudrna D."/>
            <person name="Wing R.A."/>
            <person name="Meyers B.C."/>
            <person name="Yi K."/>
            <person name="Kong H."/>
            <person name="Lavrijsen P."/>
            <person name="Sunseri F."/>
            <person name="Falavigna A."/>
            <person name="Ye Y."/>
            <person name="Leebens-Mack J.H."/>
            <person name="Chen G."/>
        </authorList>
    </citation>
    <scope>NUCLEOTIDE SEQUENCE [LARGE SCALE GENOMIC DNA]</scope>
    <source>
        <strain evidence="4">cv. DH0086</strain>
    </source>
</reference>
<name>A0A1R3L5E8_ASPOF</name>
<proteinExistence type="predicted"/>
<organism evidence="3 4">
    <name type="scientific">Asparagus officinalis</name>
    <name type="common">Garden asparagus</name>
    <dbReference type="NCBI Taxonomy" id="4686"/>
    <lineage>
        <taxon>Eukaryota</taxon>
        <taxon>Viridiplantae</taxon>
        <taxon>Streptophyta</taxon>
        <taxon>Embryophyta</taxon>
        <taxon>Tracheophyta</taxon>
        <taxon>Spermatophyta</taxon>
        <taxon>Magnoliopsida</taxon>
        <taxon>Liliopsida</taxon>
        <taxon>Asparagales</taxon>
        <taxon>Asparagaceae</taxon>
        <taxon>Asparagoideae</taxon>
        <taxon>Asparagus</taxon>
    </lineage>
</organism>
<evidence type="ECO:0000313" key="3">
    <source>
        <dbReference type="EMBL" id="ONK54834.1"/>
    </source>
</evidence>
<gene>
    <name evidence="3" type="ORF">A4U43_UnF10830</name>
</gene>
<evidence type="ECO:0000259" key="2">
    <source>
        <dbReference type="Pfam" id="PF26130"/>
    </source>
</evidence>
<feature type="compositionally biased region" description="Basic residues" evidence="1">
    <location>
        <begin position="152"/>
        <end position="161"/>
    </location>
</feature>
<dbReference type="Pfam" id="PF26130">
    <property type="entry name" value="PB1-like"/>
    <property type="match status" value="1"/>
</dbReference>